<dbReference type="InterPro" id="IPR014001">
    <property type="entry name" value="Helicase_ATP-bd"/>
</dbReference>
<evidence type="ECO:0000256" key="2">
    <source>
        <dbReference type="ARBA" id="ARBA00022737"/>
    </source>
</evidence>
<dbReference type="PANTHER" id="PTHR45623">
    <property type="entry name" value="CHROMODOMAIN-HELICASE-DNA-BINDING PROTEIN 3-RELATED-RELATED"/>
    <property type="match status" value="1"/>
</dbReference>
<feature type="compositionally biased region" description="Basic and acidic residues" evidence="7">
    <location>
        <begin position="1655"/>
        <end position="1676"/>
    </location>
</feature>
<feature type="compositionally biased region" description="Basic and acidic residues" evidence="7">
    <location>
        <begin position="1764"/>
        <end position="1780"/>
    </location>
</feature>
<feature type="compositionally biased region" description="Acidic residues" evidence="7">
    <location>
        <begin position="1617"/>
        <end position="1627"/>
    </location>
</feature>
<keyword evidence="10" id="KW-0238">DNA-binding</keyword>
<dbReference type="InterPro" id="IPR000330">
    <property type="entry name" value="SNF2_N"/>
</dbReference>
<feature type="region of interest" description="Disordered" evidence="7">
    <location>
        <begin position="436"/>
        <end position="496"/>
    </location>
</feature>
<dbReference type="SMART" id="SM00487">
    <property type="entry name" value="DEXDc"/>
    <property type="match status" value="1"/>
</dbReference>
<dbReference type="InterPro" id="IPR049730">
    <property type="entry name" value="SNF2/RAD54-like_C"/>
</dbReference>
<feature type="compositionally biased region" description="Basic and acidic residues" evidence="7">
    <location>
        <begin position="2041"/>
        <end position="2063"/>
    </location>
</feature>
<feature type="region of interest" description="Disordered" evidence="7">
    <location>
        <begin position="1054"/>
        <end position="1076"/>
    </location>
</feature>
<dbReference type="PROSITE" id="PS51192">
    <property type="entry name" value="HELICASE_ATP_BIND_1"/>
    <property type="match status" value="1"/>
</dbReference>
<dbReference type="GO" id="GO:0003677">
    <property type="term" value="F:DNA binding"/>
    <property type="evidence" value="ECO:0007669"/>
    <property type="project" value="UniProtKB-KW"/>
</dbReference>
<feature type="region of interest" description="Disordered" evidence="7">
    <location>
        <begin position="1156"/>
        <end position="1224"/>
    </location>
</feature>
<dbReference type="GO" id="GO:0005524">
    <property type="term" value="F:ATP binding"/>
    <property type="evidence" value="ECO:0007669"/>
    <property type="project" value="UniProtKB-KW"/>
</dbReference>
<evidence type="ECO:0000259" key="9">
    <source>
        <dbReference type="PROSITE" id="PS51194"/>
    </source>
</evidence>
<dbReference type="SMART" id="SM00298">
    <property type="entry name" value="CHROMO"/>
    <property type="match status" value="2"/>
</dbReference>
<feature type="compositionally biased region" description="Basic and acidic residues" evidence="7">
    <location>
        <begin position="454"/>
        <end position="477"/>
    </location>
</feature>
<name>A0A2R5GWU5_9STRA</name>
<evidence type="ECO:0000313" key="11">
    <source>
        <dbReference type="Proteomes" id="UP000241890"/>
    </source>
</evidence>
<dbReference type="Gene3D" id="1.10.10.60">
    <property type="entry name" value="Homeodomain-like"/>
    <property type="match status" value="1"/>
</dbReference>
<evidence type="ECO:0000256" key="5">
    <source>
        <dbReference type="ARBA" id="ARBA00022840"/>
    </source>
</evidence>
<keyword evidence="3" id="KW-0547">Nucleotide-binding</keyword>
<dbReference type="InterPro" id="IPR001650">
    <property type="entry name" value="Helicase_C-like"/>
</dbReference>
<dbReference type="EMBL" id="BEYU01000134">
    <property type="protein sequence ID" value="GBG32881.1"/>
    <property type="molecule type" value="Genomic_DNA"/>
</dbReference>
<dbReference type="InterPro" id="IPR038718">
    <property type="entry name" value="SNF2-like_sf"/>
</dbReference>
<feature type="compositionally biased region" description="Basic and acidic residues" evidence="7">
    <location>
        <begin position="1054"/>
        <end position="1063"/>
    </location>
</feature>
<dbReference type="SUPFAM" id="SSF54160">
    <property type="entry name" value="Chromo domain-like"/>
    <property type="match status" value="2"/>
</dbReference>
<evidence type="ECO:0000256" key="7">
    <source>
        <dbReference type="SAM" id="MobiDB-lite"/>
    </source>
</evidence>
<comment type="subcellular location">
    <subcellularLocation>
        <location evidence="1">Nucleus</location>
    </subcellularLocation>
</comment>
<feature type="compositionally biased region" description="Acidic residues" evidence="7">
    <location>
        <begin position="81"/>
        <end position="93"/>
    </location>
</feature>
<feature type="region of interest" description="Disordered" evidence="7">
    <location>
        <begin position="1979"/>
        <end position="2077"/>
    </location>
</feature>
<sequence>MPGPGRPRRTASSGGASSSSSAAKPTTPATSTARRTPRRGAAVAAAAPASPASGSEDKDKSPTRRRSTRDRATKNYKEPSLDVDGESGDEDADTSGSEGGKNASIKKKTAAKQDAKSQQRRPKKRAASTGTAMNEPSSRPKRRRGSTGDVGISKKAGDAKQTKTASAVSGAAARKTRAKPGPKPGAGRGGRPRGAKARASEKMEVDDDDDDDDVDEEEDFDDEDEDEDVVNDIIDGAEDEEDDDDDEEEDDDDDDLDDLGDDDLDEMEDGNVEGHGEDGVVELKVEKLLAHHRKTKGEWIAFCKGQTTSRVLNGRRREMLAFELSSGDNASKADDDDNDGRSSLGGIAKRMRRLPKLSKKKLRKQETRYLVKWLNNAFIHVSWETAKGLRAFFGDNAMVDRHLRKLENSFAMMDAEELSDLQQVDRLVDYNTFVEDDEDEGENGSEGKSATQDKQGDADEGTTEKGQNKKTDSKKGSGENGAPSSAKKQKGSESAKKQKEAVSWEYLVKWKSQGYEDATWELWSDIKDHPDIDAKLKLHDLRNSVAYRRNRNKVGSQELDYSSARTFKNGRKLRSYQVEAVTWLAVNFSSERNSILADEMGLGKTCQTVTFTHRLRHQFNRNGPFLVVAPLATLPHWQREFEAWTDFNCLTYHGSAEGRELIRSKEFFWDDGRSIMKGPGGLPKFDALVTNYETVLSDASMLRRFKWDLLIVDEAHRLKNRDSKLTVCLRESFKYRASLLLTGTPIQNSLPELWTLLNFIAPEDFASLDAFKEKFGNMQTAEEMDRFHARLRPYMLRRIKSEVEPLPEREDTMIEVELTTMQKRFYRAIYEKNTEYLLAGVVKGARVSLNNVAMELRKCCCHPYLIDGVESKVLKDDPPPRTATSEERSSHVFDKLINASGKLILLDKLLPKLKAEGHRVLIFSQMTRMLDILEDYLLHRSYAYERIDGSVRGVDRQFAIDRFSSKNSQAFAFLLSTRGCGQGINLTAADTVIMYDGDWNPQNDVQALARCHRIGQTKRVKVYRLITRKTYEYTMFERASMKLGLDHAVMSGITKEDGTDKSGKSPRAKAKSKREQDLETERLLKFGAYALTADGDDDAATQQFMNANIDEILSSRAKLMATSKEDNQLSKATFVASDNDTNLDINDPEFWTKVVGLQAKNEDDEDDEDDGDRRSRRRGKNKVNYAGNGFAAMGFDDDDDDDDVDDDDDEEEDVEEPRKDEDENGRKLWQRKHFQILLSAIQKFGYGRWDRLFADVNGRFPDRFTRSDVENAARGFLIFCIFKREESKKKKNNDDPSVASPAGDDSDDSDDDDDDDESETQEVSDTGRLSDFQLVNMTHAQLVEGIRSRTSHIEFNDTHRRLIDELTQGADWIVPDVLVTRRRILPSSMNELPKATVVKKEEEEKKMKKEGEEEEEKKAGEGSNAIKAEGVELAQKDGGTVKSEDVANASQNADAKGAAAIDTKKEGEGKEGKEEEEKEGGDEDEEPFKLEDSDSDDSDLEGEAREEHRQMRRGYAYNERVATRTMDAAAKYLRIFEKHASMQSILDKYTDGDRLLVEEFPQIPGIPPVAWWAPQDDLTLIKGLYDHGWDPRRSNATFSAIRKDGSLRFSKNPPMKDDDDADDDDEGGPEKNKKANAKTESKEDPSAPAKNGNGKVEEDKATEANAEGDAKAKSEPKTVALEDGDAKMKDAADEAAGAPAGKSDADGDAAMGEASDKATGDDEASRTPPRPVDTDLVWPRNHKLGLRAKRVVDWFSAQTRKTRRAEETQKRREARKEAKRLAKAKPKSKGPTVSPNWMRTELKALFKTLIRWGVPSEKPLDPKWRMSYAQLMQHAGLKRKTQAMVESQVKLLVQDAVQLRLRPDMNIERSKAIMGSTGSARKMMERIKVLRDLRGIVLTASDETLLRIISRFEKQLRSKKRTRMPEWWKSEHDLAMLKGASRHGIGNFLATDAIRSDPEFPFHKICNVTTGAAQSQAREKALLAKKEKKAAKADQGADKPNENGNDEDDDDEDEDNVNEEDDEDEDAKPVSSVGANSEKANGVEDNAKGGNDKTITDDGKADAGGEGDGSDSNEEGKHAFPSVVMFLNRLRTIVELVARSQRSSMLNHAFTSQPRTNRTPVQRKMSDFMNGNVQAKSETVDLTETKALDAATSALTSSSSSSSSSTPSPKLG</sequence>
<feature type="compositionally biased region" description="Acidic residues" evidence="7">
    <location>
        <begin position="2004"/>
        <end position="2026"/>
    </location>
</feature>
<feature type="compositionally biased region" description="Polar residues" evidence="7">
    <location>
        <begin position="128"/>
        <end position="137"/>
    </location>
</feature>
<dbReference type="InterPro" id="IPR027417">
    <property type="entry name" value="P-loop_NTPase"/>
</dbReference>
<feature type="compositionally biased region" description="Acidic residues" evidence="7">
    <location>
        <begin position="1476"/>
        <end position="1486"/>
    </location>
</feature>
<dbReference type="Proteomes" id="UP000241890">
    <property type="component" value="Unassembled WGS sequence"/>
</dbReference>
<dbReference type="OrthoDB" id="5857104at2759"/>
<feature type="region of interest" description="Disordered" evidence="7">
    <location>
        <begin position="1397"/>
        <end position="1512"/>
    </location>
</feature>
<feature type="compositionally biased region" description="Basic and acidic residues" evidence="7">
    <location>
        <begin position="1462"/>
        <end position="1475"/>
    </location>
</feature>
<feature type="region of interest" description="Disordered" evidence="7">
    <location>
        <begin position="325"/>
        <end position="347"/>
    </location>
</feature>
<feature type="region of interest" description="Disordered" evidence="7">
    <location>
        <begin position="2152"/>
        <end position="2172"/>
    </location>
</feature>
<reference evidence="10 11" key="1">
    <citation type="submission" date="2017-12" db="EMBL/GenBank/DDBJ databases">
        <title>Sequencing, de novo assembly and annotation of complete genome of a new Thraustochytrid species, strain FCC1311.</title>
        <authorList>
            <person name="Sedici K."/>
            <person name="Godart F."/>
            <person name="Aiese Cigliano R."/>
            <person name="Sanseverino W."/>
            <person name="Barakat M."/>
            <person name="Ortet P."/>
            <person name="Marechal E."/>
            <person name="Cagnac O."/>
            <person name="Amato A."/>
        </authorList>
    </citation>
    <scope>NUCLEOTIDE SEQUENCE [LARGE SCALE GENOMIC DNA]</scope>
</reference>
<dbReference type="PANTHER" id="PTHR45623:SF48">
    <property type="entry name" value="SNF2 FAMILY DNA-DEPENDENT ATPASE"/>
    <property type="match status" value="1"/>
</dbReference>
<dbReference type="Pfam" id="PF00271">
    <property type="entry name" value="Helicase_C"/>
    <property type="match status" value="1"/>
</dbReference>
<comment type="caution">
    <text evidence="10">The sequence shown here is derived from an EMBL/GenBank/DDBJ whole genome shotgun (WGS) entry which is preliminary data.</text>
</comment>
<evidence type="ECO:0000256" key="4">
    <source>
        <dbReference type="ARBA" id="ARBA00022801"/>
    </source>
</evidence>
<keyword evidence="2" id="KW-0677">Repeat</keyword>
<feature type="domain" description="Helicase C-terminal" evidence="9">
    <location>
        <begin position="905"/>
        <end position="1057"/>
    </location>
</feature>
<dbReference type="PROSITE" id="PS51194">
    <property type="entry name" value="HELICASE_CTER"/>
    <property type="match status" value="1"/>
</dbReference>
<gene>
    <name evidence="10" type="ORF">FCC1311_091062</name>
</gene>
<dbReference type="InParanoid" id="A0A2R5GWU5"/>
<feature type="compositionally biased region" description="Acidic residues" evidence="7">
    <location>
        <begin position="204"/>
        <end position="271"/>
    </location>
</feature>
<dbReference type="GO" id="GO:0004386">
    <property type="term" value="F:helicase activity"/>
    <property type="evidence" value="ECO:0007669"/>
    <property type="project" value="UniProtKB-KW"/>
</dbReference>
<keyword evidence="11" id="KW-1185">Reference proteome</keyword>
<feature type="region of interest" description="Disordered" evidence="7">
    <location>
        <begin position="1290"/>
        <end position="1330"/>
    </location>
</feature>
<feature type="domain" description="Helicase ATP-binding" evidence="8">
    <location>
        <begin position="585"/>
        <end position="763"/>
    </location>
</feature>
<dbReference type="SUPFAM" id="SSF52540">
    <property type="entry name" value="P-loop containing nucleoside triphosphate hydrolases"/>
    <property type="match status" value="2"/>
</dbReference>
<evidence type="ECO:0000259" key="8">
    <source>
        <dbReference type="PROSITE" id="PS51192"/>
    </source>
</evidence>
<accession>A0A2R5GWU5</accession>
<feature type="compositionally biased region" description="Basic and acidic residues" evidence="7">
    <location>
        <begin position="1398"/>
        <end position="1420"/>
    </location>
</feature>
<dbReference type="CDD" id="cd18793">
    <property type="entry name" value="SF2_C_SNF"/>
    <property type="match status" value="1"/>
</dbReference>
<dbReference type="Pfam" id="PF00176">
    <property type="entry name" value="SNF2-rel_dom"/>
    <property type="match status" value="1"/>
</dbReference>
<dbReference type="Gene3D" id="3.40.50.10810">
    <property type="entry name" value="Tandem AAA-ATPase domain"/>
    <property type="match status" value="1"/>
</dbReference>
<evidence type="ECO:0000256" key="1">
    <source>
        <dbReference type="ARBA" id="ARBA00004123"/>
    </source>
</evidence>
<feature type="compositionally biased region" description="Basic and acidic residues" evidence="7">
    <location>
        <begin position="1628"/>
        <end position="1645"/>
    </location>
</feature>
<organism evidence="10 11">
    <name type="scientific">Hondaea fermentalgiana</name>
    <dbReference type="NCBI Taxonomy" id="2315210"/>
    <lineage>
        <taxon>Eukaryota</taxon>
        <taxon>Sar</taxon>
        <taxon>Stramenopiles</taxon>
        <taxon>Bigyra</taxon>
        <taxon>Labyrinthulomycetes</taxon>
        <taxon>Thraustochytrida</taxon>
        <taxon>Thraustochytriidae</taxon>
        <taxon>Hondaea</taxon>
    </lineage>
</organism>
<dbReference type="InterPro" id="IPR016197">
    <property type="entry name" value="Chromo-like_dom_sf"/>
</dbReference>
<keyword evidence="6" id="KW-0539">Nucleus</keyword>
<feature type="compositionally biased region" description="Basic and acidic residues" evidence="7">
    <location>
        <begin position="1979"/>
        <end position="2001"/>
    </location>
</feature>
<dbReference type="Gene3D" id="3.40.50.300">
    <property type="entry name" value="P-loop containing nucleotide triphosphate hydrolases"/>
    <property type="match status" value="1"/>
</dbReference>
<keyword evidence="5" id="KW-0067">ATP-binding</keyword>
<dbReference type="Pfam" id="PF00385">
    <property type="entry name" value="Chromo"/>
    <property type="match status" value="1"/>
</dbReference>
<dbReference type="InterPro" id="IPR000953">
    <property type="entry name" value="Chromo/chromo_shadow_dom"/>
</dbReference>
<feature type="compositionally biased region" description="Acidic residues" evidence="7">
    <location>
        <begin position="1304"/>
        <end position="1322"/>
    </location>
</feature>
<feature type="compositionally biased region" description="Low complexity" evidence="7">
    <location>
        <begin position="10"/>
        <end position="54"/>
    </location>
</feature>
<dbReference type="GO" id="GO:0005634">
    <property type="term" value="C:nucleus"/>
    <property type="evidence" value="ECO:0007669"/>
    <property type="project" value="UniProtKB-SubCell"/>
</dbReference>
<evidence type="ECO:0000256" key="3">
    <source>
        <dbReference type="ARBA" id="ARBA00022741"/>
    </source>
</evidence>
<feature type="compositionally biased region" description="Acidic residues" evidence="7">
    <location>
        <begin position="1195"/>
        <end position="1215"/>
    </location>
</feature>
<feature type="region of interest" description="Disordered" evidence="7">
    <location>
        <begin position="1604"/>
        <end position="1737"/>
    </location>
</feature>
<keyword evidence="4" id="KW-0378">Hydrolase</keyword>
<dbReference type="Gene3D" id="2.40.50.40">
    <property type="match status" value="2"/>
</dbReference>
<evidence type="ECO:0000256" key="6">
    <source>
        <dbReference type="ARBA" id="ARBA00023242"/>
    </source>
</evidence>
<evidence type="ECO:0000313" key="10">
    <source>
        <dbReference type="EMBL" id="GBG32881.1"/>
    </source>
</evidence>
<feature type="region of interest" description="Disordered" evidence="7">
    <location>
        <begin position="1"/>
        <end position="277"/>
    </location>
</feature>
<keyword evidence="10" id="KW-0347">Helicase</keyword>
<feature type="compositionally biased region" description="Basic and acidic residues" evidence="7">
    <location>
        <begin position="1714"/>
        <end position="1725"/>
    </location>
</feature>
<dbReference type="GO" id="GO:0016787">
    <property type="term" value="F:hydrolase activity"/>
    <property type="evidence" value="ECO:0007669"/>
    <property type="project" value="UniProtKB-KW"/>
</dbReference>
<protein>
    <submittedName>
        <fullName evidence="10">Chromodomain-helicase-DNA-binding protein, putative</fullName>
    </submittedName>
</protein>
<feature type="region of interest" description="Disordered" evidence="7">
    <location>
        <begin position="1760"/>
        <end position="1795"/>
    </location>
</feature>
<dbReference type="InterPro" id="IPR023780">
    <property type="entry name" value="Chromo_domain"/>
</dbReference>
<feature type="compositionally biased region" description="Basic and acidic residues" evidence="7">
    <location>
        <begin position="69"/>
        <end position="80"/>
    </location>
</feature>
<proteinExistence type="predicted"/>
<dbReference type="SMART" id="SM00490">
    <property type="entry name" value="HELICc"/>
    <property type="match status" value="1"/>
</dbReference>